<evidence type="ECO:0000313" key="2">
    <source>
        <dbReference type="EMBL" id="MDE1463918.1"/>
    </source>
</evidence>
<evidence type="ECO:0000256" key="1">
    <source>
        <dbReference type="SAM" id="MobiDB-lite"/>
    </source>
</evidence>
<dbReference type="Gene3D" id="3.40.50.300">
    <property type="entry name" value="P-loop containing nucleotide triphosphate hydrolases"/>
    <property type="match status" value="1"/>
</dbReference>
<proteinExistence type="predicted"/>
<dbReference type="Proteomes" id="UP001528823">
    <property type="component" value="Unassembled WGS sequence"/>
</dbReference>
<reference evidence="2 3" key="1">
    <citation type="submission" date="2022-11" db="EMBL/GenBank/DDBJ databases">
        <title>Spartinivicinus poritis sp. nov., isolated from scleractinian coral Porites lutea.</title>
        <authorList>
            <person name="Zhang G."/>
            <person name="Cai L."/>
            <person name="Wei Q."/>
        </authorList>
    </citation>
    <scope>NUCLEOTIDE SEQUENCE [LARGE SCALE GENOMIC DNA]</scope>
    <source>
        <strain evidence="2 3">A2-2</strain>
    </source>
</reference>
<dbReference type="InterPro" id="IPR004596">
    <property type="entry name" value="Cell_div_suppressor_SulA"/>
</dbReference>
<gene>
    <name evidence="2" type="ORF">ORQ98_18350</name>
</gene>
<protein>
    <submittedName>
        <fullName evidence="2">SulA-like leucine-rich domain-containing protein</fullName>
    </submittedName>
</protein>
<organism evidence="2 3">
    <name type="scientific">Spartinivicinus poritis</name>
    <dbReference type="NCBI Taxonomy" id="2994640"/>
    <lineage>
        <taxon>Bacteria</taxon>
        <taxon>Pseudomonadati</taxon>
        <taxon>Pseudomonadota</taxon>
        <taxon>Gammaproteobacteria</taxon>
        <taxon>Oceanospirillales</taxon>
        <taxon>Zooshikellaceae</taxon>
        <taxon>Spartinivicinus</taxon>
    </lineage>
</organism>
<dbReference type="InterPro" id="IPR027417">
    <property type="entry name" value="P-loop_NTPase"/>
</dbReference>
<keyword evidence="3" id="KW-1185">Reference proteome</keyword>
<accession>A0ABT5UEL6</accession>
<dbReference type="RefSeq" id="WP_274690251.1">
    <property type="nucleotide sequence ID" value="NZ_JAPMOU010000026.1"/>
</dbReference>
<dbReference type="Pfam" id="PF03846">
    <property type="entry name" value="SulA"/>
    <property type="match status" value="1"/>
</dbReference>
<dbReference type="EMBL" id="JAPMOU010000026">
    <property type="protein sequence ID" value="MDE1463918.1"/>
    <property type="molecule type" value="Genomic_DNA"/>
</dbReference>
<sequence length="152" mass="17207">MEFNGSDNDSKPNHSTPNQPHHFPLSTDHNGFTHITEIILSSARIPLTSFIPPMLAQLSHHEKQRWLTVVCSKQYRNMTLKWLQDAYINNKQVLFLTASNESSIKDLTLQALTLGKSHTVVSWLPELDEPTLAALDIAAQEGNCHVINIRQR</sequence>
<name>A0ABT5UEL6_9GAMM</name>
<dbReference type="SUPFAM" id="SSF52540">
    <property type="entry name" value="P-loop containing nucleoside triphosphate hydrolases"/>
    <property type="match status" value="1"/>
</dbReference>
<evidence type="ECO:0000313" key="3">
    <source>
        <dbReference type="Proteomes" id="UP001528823"/>
    </source>
</evidence>
<feature type="region of interest" description="Disordered" evidence="1">
    <location>
        <begin position="1"/>
        <end position="27"/>
    </location>
</feature>
<comment type="caution">
    <text evidence="2">The sequence shown here is derived from an EMBL/GenBank/DDBJ whole genome shotgun (WGS) entry which is preliminary data.</text>
</comment>